<evidence type="ECO:0000256" key="7">
    <source>
        <dbReference type="ARBA" id="ARBA00023150"/>
    </source>
</evidence>
<keyword evidence="6" id="KW-0342">GTP-binding</keyword>
<dbReference type="Gene3D" id="3.90.550.10">
    <property type="entry name" value="Spore Coat Polysaccharide Biosynthesis Protein SpsA, Chain A"/>
    <property type="match status" value="1"/>
</dbReference>
<evidence type="ECO:0000256" key="3">
    <source>
        <dbReference type="ARBA" id="ARBA00022723"/>
    </source>
</evidence>
<keyword evidence="4" id="KW-0547">Nucleotide-binding</keyword>
<evidence type="ECO:0000256" key="4">
    <source>
        <dbReference type="ARBA" id="ARBA00022741"/>
    </source>
</evidence>
<keyword evidence="3" id="KW-0479">Metal-binding</keyword>
<protein>
    <submittedName>
        <fullName evidence="9">NTP transferase domain-containing protein</fullName>
    </submittedName>
</protein>
<proteinExistence type="predicted"/>
<gene>
    <name evidence="9" type="ORF">GRI72_06990</name>
</gene>
<keyword evidence="10" id="KW-1185">Reference proteome</keyword>
<comment type="caution">
    <text evidence="9">The sequence shown here is derived from an EMBL/GenBank/DDBJ whole genome shotgun (WGS) entry which is preliminary data.</text>
</comment>
<dbReference type="PANTHER" id="PTHR19136">
    <property type="entry name" value="MOLYBDENUM COFACTOR GUANYLYLTRANSFERASE"/>
    <property type="match status" value="1"/>
</dbReference>
<keyword evidence="2 9" id="KW-0808">Transferase</keyword>
<evidence type="ECO:0000313" key="10">
    <source>
        <dbReference type="Proteomes" id="UP000444401"/>
    </source>
</evidence>
<dbReference type="CDD" id="cd02503">
    <property type="entry name" value="MobA"/>
    <property type="match status" value="1"/>
</dbReference>
<dbReference type="GO" id="GO:0016740">
    <property type="term" value="F:transferase activity"/>
    <property type="evidence" value="ECO:0007669"/>
    <property type="project" value="UniProtKB-KW"/>
</dbReference>
<evidence type="ECO:0000313" key="9">
    <source>
        <dbReference type="EMBL" id="MXO68569.1"/>
    </source>
</evidence>
<accession>A0ABW9UUR0</accession>
<keyword evidence="7" id="KW-0501">Molybdenum cofactor biosynthesis</keyword>
<dbReference type="SUPFAM" id="SSF53448">
    <property type="entry name" value="Nucleotide-diphospho-sugar transferases"/>
    <property type="match status" value="1"/>
</dbReference>
<dbReference type="InterPro" id="IPR025877">
    <property type="entry name" value="MobA-like_NTP_Trfase"/>
</dbReference>
<name>A0ABW9UUR0_9SPHN</name>
<reference evidence="9 10" key="1">
    <citation type="submission" date="2019-12" db="EMBL/GenBank/DDBJ databases">
        <title>Genomic-based taxomic classification of the family Erythrobacteraceae.</title>
        <authorList>
            <person name="Xu L."/>
        </authorList>
    </citation>
    <scope>NUCLEOTIDE SEQUENCE [LARGE SCALE GENOMIC DNA]</scope>
    <source>
        <strain evidence="9 10">H32</strain>
    </source>
</reference>
<dbReference type="RefSeq" id="WP_160733190.1">
    <property type="nucleotide sequence ID" value="NZ_WTYO01000002.1"/>
</dbReference>
<dbReference type="PANTHER" id="PTHR19136:SF81">
    <property type="entry name" value="MOLYBDENUM COFACTOR GUANYLYLTRANSFERASE"/>
    <property type="match status" value="1"/>
</dbReference>
<evidence type="ECO:0000256" key="6">
    <source>
        <dbReference type="ARBA" id="ARBA00023134"/>
    </source>
</evidence>
<dbReference type="InterPro" id="IPR013482">
    <property type="entry name" value="Molybde_CF_guanTrfase"/>
</dbReference>
<evidence type="ECO:0000259" key="8">
    <source>
        <dbReference type="Pfam" id="PF12804"/>
    </source>
</evidence>
<organism evidence="9 10">
    <name type="scientific">Pelagerythrobacter marinus</name>
    <dbReference type="NCBI Taxonomy" id="538382"/>
    <lineage>
        <taxon>Bacteria</taxon>
        <taxon>Pseudomonadati</taxon>
        <taxon>Pseudomonadota</taxon>
        <taxon>Alphaproteobacteria</taxon>
        <taxon>Sphingomonadales</taxon>
        <taxon>Erythrobacteraceae</taxon>
        <taxon>Pelagerythrobacter</taxon>
    </lineage>
</organism>
<dbReference type="InterPro" id="IPR029044">
    <property type="entry name" value="Nucleotide-diphossugar_trans"/>
</dbReference>
<evidence type="ECO:0000256" key="5">
    <source>
        <dbReference type="ARBA" id="ARBA00022842"/>
    </source>
</evidence>
<feature type="domain" description="MobA-like NTP transferase" evidence="8">
    <location>
        <begin position="6"/>
        <end position="111"/>
    </location>
</feature>
<dbReference type="EMBL" id="WTYO01000002">
    <property type="protein sequence ID" value="MXO68569.1"/>
    <property type="molecule type" value="Genomic_DNA"/>
</dbReference>
<sequence length="181" mass="18419">MTAVLGAILAGGRSRRFGSDKAAATIGGRSLLDHAASSLARQVSAVVVCGRAHPALRALADVPRPGLGPLGGLAAALSCARHEGFDGVLCVPVDLHPVPDDLARRLGHHAPAVLDGQHAAGFWPAGLADPLVDHLAGGGRSFRSWIDATGAVRIPCETAPVNINRPGDLAEARRRTGGAPP</sequence>
<evidence type="ECO:0000256" key="1">
    <source>
        <dbReference type="ARBA" id="ARBA00022490"/>
    </source>
</evidence>
<keyword evidence="5" id="KW-0460">Magnesium</keyword>
<keyword evidence="1" id="KW-0963">Cytoplasm</keyword>
<dbReference type="Proteomes" id="UP000444401">
    <property type="component" value="Unassembled WGS sequence"/>
</dbReference>
<evidence type="ECO:0000256" key="2">
    <source>
        <dbReference type="ARBA" id="ARBA00022679"/>
    </source>
</evidence>
<dbReference type="Pfam" id="PF12804">
    <property type="entry name" value="NTP_transf_3"/>
    <property type="match status" value="1"/>
</dbReference>